<gene>
    <name evidence="2" type="ORF">DERYTH_LOCUS5918</name>
</gene>
<evidence type="ECO:0000313" key="2">
    <source>
        <dbReference type="EMBL" id="CAG8564911.1"/>
    </source>
</evidence>
<dbReference type="EMBL" id="CAJVPY010002565">
    <property type="protein sequence ID" value="CAG8564911.1"/>
    <property type="molecule type" value="Genomic_DNA"/>
</dbReference>
<evidence type="ECO:0000313" key="3">
    <source>
        <dbReference type="Proteomes" id="UP000789405"/>
    </source>
</evidence>
<proteinExistence type="predicted"/>
<sequence>MNKIQLLPLQPKFGNITKSNKIMLQVTKDTKVTTMLLQLQQIDLENNNISSQVFLLKNESNNDIVSPQVSSPDYGNNETHSVSSTHKNNEATLSYLVSFIYEDNVLWENNISLPDQRSAQFQQVDNKFEIALWIICRKRILDLATNIRNGMTTRIDDNKKHVTTLMSSISYESSLKLPEINQLQEECKTLFLQTKNNSTILYKEIIVKITKADPSAKKPYNELDEFVTNNIWKQLLQISFVYQVIKAVLIVQDKYKNTQTAIRKCDKYTIDLEISTKFEIVKLLPVRELLDY</sequence>
<dbReference type="OrthoDB" id="2437007at2759"/>
<reference evidence="2" key="1">
    <citation type="submission" date="2021-06" db="EMBL/GenBank/DDBJ databases">
        <authorList>
            <person name="Kallberg Y."/>
            <person name="Tangrot J."/>
            <person name="Rosling A."/>
        </authorList>
    </citation>
    <scope>NUCLEOTIDE SEQUENCE</scope>
    <source>
        <strain evidence="2">MA453B</strain>
    </source>
</reference>
<dbReference type="Proteomes" id="UP000789405">
    <property type="component" value="Unassembled WGS sequence"/>
</dbReference>
<organism evidence="2 3">
    <name type="scientific">Dentiscutata erythropus</name>
    <dbReference type="NCBI Taxonomy" id="1348616"/>
    <lineage>
        <taxon>Eukaryota</taxon>
        <taxon>Fungi</taxon>
        <taxon>Fungi incertae sedis</taxon>
        <taxon>Mucoromycota</taxon>
        <taxon>Glomeromycotina</taxon>
        <taxon>Glomeromycetes</taxon>
        <taxon>Diversisporales</taxon>
        <taxon>Gigasporaceae</taxon>
        <taxon>Dentiscutata</taxon>
    </lineage>
</organism>
<keyword evidence="3" id="KW-1185">Reference proteome</keyword>
<protein>
    <submittedName>
        <fullName evidence="2">9024_t:CDS:1</fullName>
    </submittedName>
</protein>
<accession>A0A9N9FWG7</accession>
<dbReference type="AlphaFoldDB" id="A0A9N9FWG7"/>
<evidence type="ECO:0000256" key="1">
    <source>
        <dbReference type="SAM" id="MobiDB-lite"/>
    </source>
</evidence>
<comment type="caution">
    <text evidence="2">The sequence shown here is derived from an EMBL/GenBank/DDBJ whole genome shotgun (WGS) entry which is preliminary data.</text>
</comment>
<name>A0A9N9FWG7_9GLOM</name>
<feature type="region of interest" description="Disordered" evidence="1">
    <location>
        <begin position="66"/>
        <end position="85"/>
    </location>
</feature>